<feature type="compositionally biased region" description="Low complexity" evidence="1">
    <location>
        <begin position="36"/>
        <end position="46"/>
    </location>
</feature>
<feature type="region of interest" description="Disordered" evidence="1">
    <location>
        <begin position="34"/>
        <end position="58"/>
    </location>
</feature>
<comment type="caution">
    <text evidence="2">The sequence shown here is derived from an EMBL/GenBank/DDBJ whole genome shotgun (WGS) entry which is preliminary data.</text>
</comment>
<proteinExistence type="predicted"/>
<keyword evidence="3" id="KW-1185">Reference proteome</keyword>
<dbReference type="Proteomes" id="UP000784294">
    <property type="component" value="Unassembled WGS sequence"/>
</dbReference>
<evidence type="ECO:0000313" key="2">
    <source>
        <dbReference type="EMBL" id="VEL35231.1"/>
    </source>
</evidence>
<dbReference type="AlphaFoldDB" id="A0A448XF17"/>
<protein>
    <submittedName>
        <fullName evidence="2">Uncharacterized protein</fullName>
    </submittedName>
</protein>
<evidence type="ECO:0000313" key="3">
    <source>
        <dbReference type="Proteomes" id="UP000784294"/>
    </source>
</evidence>
<reference evidence="2" key="1">
    <citation type="submission" date="2018-11" db="EMBL/GenBank/DDBJ databases">
        <authorList>
            <consortium name="Pathogen Informatics"/>
        </authorList>
    </citation>
    <scope>NUCLEOTIDE SEQUENCE</scope>
</reference>
<dbReference type="EMBL" id="CAAALY010249362">
    <property type="protein sequence ID" value="VEL35231.1"/>
    <property type="molecule type" value="Genomic_DNA"/>
</dbReference>
<sequence>MCLLPASPTVPGPPLPPTQLIARQLSAYPQLDYHISWSPPQSSSGDSRPRPDKPHDMSATNIEASQTHDAVTDLAPSSAVLAATAPPAGAPESAVMLVGSFVSGLPTNYRVVWGPRQEEPVNKEMYNDAAGFSPILDSRKSDVRVISKVGGKDAEPSSQKRMEAKVAQFLRPTSIPHELRVSRMMLGLKVPHGGQG</sequence>
<dbReference type="OrthoDB" id="9985779at2759"/>
<evidence type="ECO:0000256" key="1">
    <source>
        <dbReference type="SAM" id="MobiDB-lite"/>
    </source>
</evidence>
<accession>A0A448XF17</accession>
<gene>
    <name evidence="2" type="ORF">PXEA_LOCUS28671</name>
</gene>
<feature type="compositionally biased region" description="Basic and acidic residues" evidence="1">
    <location>
        <begin position="47"/>
        <end position="56"/>
    </location>
</feature>
<organism evidence="2 3">
    <name type="scientific">Protopolystoma xenopodis</name>
    <dbReference type="NCBI Taxonomy" id="117903"/>
    <lineage>
        <taxon>Eukaryota</taxon>
        <taxon>Metazoa</taxon>
        <taxon>Spiralia</taxon>
        <taxon>Lophotrochozoa</taxon>
        <taxon>Platyhelminthes</taxon>
        <taxon>Monogenea</taxon>
        <taxon>Polyopisthocotylea</taxon>
        <taxon>Polystomatidea</taxon>
        <taxon>Polystomatidae</taxon>
        <taxon>Protopolystoma</taxon>
    </lineage>
</organism>
<name>A0A448XF17_9PLAT</name>